<comment type="caution">
    <text evidence="1">The sequence shown here is derived from an EMBL/GenBank/DDBJ whole genome shotgun (WGS) entry which is preliminary data.</text>
</comment>
<keyword evidence="2" id="KW-1185">Reference proteome</keyword>
<evidence type="ECO:0000313" key="2">
    <source>
        <dbReference type="Proteomes" id="UP000735302"/>
    </source>
</evidence>
<organism evidence="1 2">
    <name type="scientific">Plakobranchus ocellatus</name>
    <dbReference type="NCBI Taxonomy" id="259542"/>
    <lineage>
        <taxon>Eukaryota</taxon>
        <taxon>Metazoa</taxon>
        <taxon>Spiralia</taxon>
        <taxon>Lophotrochozoa</taxon>
        <taxon>Mollusca</taxon>
        <taxon>Gastropoda</taxon>
        <taxon>Heterobranchia</taxon>
        <taxon>Euthyneura</taxon>
        <taxon>Panpulmonata</taxon>
        <taxon>Sacoglossa</taxon>
        <taxon>Placobranchoidea</taxon>
        <taxon>Plakobranchidae</taxon>
        <taxon>Plakobranchus</taxon>
    </lineage>
</organism>
<accession>A0AAV3Y753</accession>
<dbReference type="EMBL" id="BLXT01000588">
    <property type="protein sequence ID" value="GFN78309.1"/>
    <property type="molecule type" value="Genomic_DNA"/>
</dbReference>
<reference evidence="1 2" key="1">
    <citation type="journal article" date="2021" name="Elife">
        <title>Chloroplast acquisition without the gene transfer in kleptoplastic sea slugs, Plakobranchus ocellatus.</title>
        <authorList>
            <person name="Maeda T."/>
            <person name="Takahashi S."/>
            <person name="Yoshida T."/>
            <person name="Shimamura S."/>
            <person name="Takaki Y."/>
            <person name="Nagai Y."/>
            <person name="Toyoda A."/>
            <person name="Suzuki Y."/>
            <person name="Arimoto A."/>
            <person name="Ishii H."/>
            <person name="Satoh N."/>
            <person name="Nishiyama T."/>
            <person name="Hasebe M."/>
            <person name="Maruyama T."/>
            <person name="Minagawa J."/>
            <person name="Obokata J."/>
            <person name="Shigenobu S."/>
        </authorList>
    </citation>
    <scope>NUCLEOTIDE SEQUENCE [LARGE SCALE GENOMIC DNA]</scope>
</reference>
<sequence length="111" mass="12689">MESFVLPSSPGVIFNKTSMLDEMNSVVKKPRGYRQVWLAGKIQSVMSPVYAYPKAYLKALLVYEIQHLSSGIHKSKINMFIRKRFKVPPGLTDVAMYGHKARLRLYLKSIV</sequence>
<protein>
    <submittedName>
        <fullName evidence="1">Uncharacterized protein</fullName>
    </submittedName>
</protein>
<gene>
    <name evidence="1" type="ORF">PoB_000481500</name>
</gene>
<proteinExistence type="predicted"/>
<evidence type="ECO:0000313" key="1">
    <source>
        <dbReference type="EMBL" id="GFN78309.1"/>
    </source>
</evidence>
<name>A0AAV3Y753_9GAST</name>
<dbReference type="Proteomes" id="UP000735302">
    <property type="component" value="Unassembled WGS sequence"/>
</dbReference>
<dbReference type="AlphaFoldDB" id="A0AAV3Y753"/>